<evidence type="ECO:0000313" key="2">
    <source>
        <dbReference type="EMBL" id="MBB2924826.1"/>
    </source>
</evidence>
<protein>
    <submittedName>
        <fullName evidence="2">Uncharacterized protein</fullName>
    </submittedName>
</protein>
<sequence>MTVGSLTCATEVRDPDPRRSPCDIGFRPRRAGSVHDR</sequence>
<reference evidence="2 3" key="1">
    <citation type="submission" date="2020-08" db="EMBL/GenBank/DDBJ databases">
        <title>The Agave Microbiome: Exploring the role of microbial communities in plant adaptations to desert environments.</title>
        <authorList>
            <person name="Partida-Martinez L.P."/>
        </authorList>
    </citation>
    <scope>NUCLEOTIDE SEQUENCE [LARGE SCALE GENOMIC DNA]</scope>
    <source>
        <strain evidence="2 3">RAS26</strain>
    </source>
</reference>
<feature type="compositionally biased region" description="Basic residues" evidence="1">
    <location>
        <begin position="27"/>
        <end position="37"/>
    </location>
</feature>
<feature type="region of interest" description="Disordered" evidence="1">
    <location>
        <begin position="1"/>
        <end position="37"/>
    </location>
</feature>
<organism evidence="2 3">
    <name type="scientific">Cellulomonas cellasea</name>
    <dbReference type="NCBI Taxonomy" id="43670"/>
    <lineage>
        <taxon>Bacteria</taxon>
        <taxon>Bacillati</taxon>
        <taxon>Actinomycetota</taxon>
        <taxon>Actinomycetes</taxon>
        <taxon>Micrococcales</taxon>
        <taxon>Cellulomonadaceae</taxon>
        <taxon>Cellulomonas</taxon>
    </lineage>
</organism>
<dbReference type="Proteomes" id="UP000518206">
    <property type="component" value="Unassembled WGS sequence"/>
</dbReference>
<evidence type="ECO:0000313" key="3">
    <source>
        <dbReference type="Proteomes" id="UP000518206"/>
    </source>
</evidence>
<dbReference type="AlphaFoldDB" id="A0A7W4UIJ5"/>
<gene>
    <name evidence="2" type="ORF">FHR80_003762</name>
</gene>
<name>A0A7W4UIJ5_9CELL</name>
<dbReference type="EMBL" id="JACHVX010000006">
    <property type="protein sequence ID" value="MBB2924826.1"/>
    <property type="molecule type" value="Genomic_DNA"/>
</dbReference>
<accession>A0A7W4UIJ5</accession>
<evidence type="ECO:0000256" key="1">
    <source>
        <dbReference type="SAM" id="MobiDB-lite"/>
    </source>
</evidence>
<feature type="compositionally biased region" description="Basic and acidic residues" evidence="1">
    <location>
        <begin position="11"/>
        <end position="21"/>
    </location>
</feature>
<comment type="caution">
    <text evidence="2">The sequence shown here is derived from an EMBL/GenBank/DDBJ whole genome shotgun (WGS) entry which is preliminary data.</text>
</comment>
<reference evidence="2 3" key="2">
    <citation type="submission" date="2020-08" db="EMBL/GenBank/DDBJ databases">
        <authorList>
            <person name="Partida-Martinez L."/>
            <person name="Huntemann M."/>
            <person name="Clum A."/>
            <person name="Wang J."/>
            <person name="Palaniappan K."/>
            <person name="Ritter S."/>
            <person name="Chen I.-M."/>
            <person name="Stamatis D."/>
            <person name="Reddy T."/>
            <person name="O'Malley R."/>
            <person name="Daum C."/>
            <person name="Shapiro N."/>
            <person name="Ivanova N."/>
            <person name="Kyrpides N."/>
            <person name="Woyke T."/>
        </authorList>
    </citation>
    <scope>NUCLEOTIDE SEQUENCE [LARGE SCALE GENOMIC DNA]</scope>
    <source>
        <strain evidence="2 3">RAS26</strain>
    </source>
</reference>
<proteinExistence type="predicted"/>